<gene>
    <name evidence="2" type="ORF">V9T40_011331</name>
</gene>
<dbReference type="EMBL" id="JBBCAQ010000037">
    <property type="protein sequence ID" value="KAK7574140.1"/>
    <property type="molecule type" value="Genomic_DNA"/>
</dbReference>
<organism evidence="2 3">
    <name type="scientific">Parthenolecanium corni</name>
    <dbReference type="NCBI Taxonomy" id="536013"/>
    <lineage>
        <taxon>Eukaryota</taxon>
        <taxon>Metazoa</taxon>
        <taxon>Ecdysozoa</taxon>
        <taxon>Arthropoda</taxon>
        <taxon>Hexapoda</taxon>
        <taxon>Insecta</taxon>
        <taxon>Pterygota</taxon>
        <taxon>Neoptera</taxon>
        <taxon>Paraneoptera</taxon>
        <taxon>Hemiptera</taxon>
        <taxon>Sternorrhyncha</taxon>
        <taxon>Coccoidea</taxon>
        <taxon>Coccidae</taxon>
        <taxon>Parthenolecanium</taxon>
    </lineage>
</organism>
<evidence type="ECO:0000259" key="1">
    <source>
        <dbReference type="PROSITE" id="PS50238"/>
    </source>
</evidence>
<reference evidence="2 3" key="1">
    <citation type="submission" date="2024-03" db="EMBL/GenBank/DDBJ databases">
        <title>Adaptation during the transition from Ophiocordyceps entomopathogen to insect associate is accompanied by gene loss and intensified selection.</title>
        <authorList>
            <person name="Ward C.M."/>
            <person name="Onetto C.A."/>
            <person name="Borneman A.R."/>
        </authorList>
    </citation>
    <scope>NUCLEOTIDE SEQUENCE [LARGE SCALE GENOMIC DNA]</scope>
    <source>
        <strain evidence="2">AWRI1</strain>
        <tissue evidence="2">Single Adult Female</tissue>
    </source>
</reference>
<dbReference type="Proteomes" id="UP001367676">
    <property type="component" value="Unassembled WGS sequence"/>
</dbReference>
<evidence type="ECO:0000313" key="3">
    <source>
        <dbReference type="Proteomes" id="UP001367676"/>
    </source>
</evidence>
<dbReference type="PROSITE" id="PS50238">
    <property type="entry name" value="RHOGAP"/>
    <property type="match status" value="1"/>
</dbReference>
<dbReference type="SUPFAM" id="SSF48350">
    <property type="entry name" value="GTPase activation domain, GAP"/>
    <property type="match status" value="1"/>
</dbReference>
<dbReference type="AlphaFoldDB" id="A0AAN9T5V2"/>
<comment type="caution">
    <text evidence="2">The sequence shown here is derived from an EMBL/GenBank/DDBJ whole genome shotgun (WGS) entry which is preliminary data.</text>
</comment>
<keyword evidence="3" id="KW-1185">Reference proteome</keyword>
<feature type="domain" description="Rho-GAP" evidence="1">
    <location>
        <begin position="1"/>
        <end position="102"/>
    </location>
</feature>
<name>A0AAN9T5V2_9HEMI</name>
<dbReference type="InterPro" id="IPR000198">
    <property type="entry name" value="RhoGAP_dom"/>
</dbReference>
<evidence type="ECO:0000313" key="2">
    <source>
        <dbReference type="EMBL" id="KAK7574140.1"/>
    </source>
</evidence>
<dbReference type="InterPro" id="IPR008936">
    <property type="entry name" value="Rho_GTPase_activation_prot"/>
</dbReference>
<dbReference type="Pfam" id="PF00620">
    <property type="entry name" value="RhoGAP"/>
    <property type="match status" value="1"/>
</dbReference>
<protein>
    <recommendedName>
        <fullName evidence="1">Rho-GAP domain-containing protein</fullName>
    </recommendedName>
</protein>
<proteinExistence type="predicted"/>
<dbReference type="Gene3D" id="1.10.555.10">
    <property type="entry name" value="Rho GTPase activation protein"/>
    <property type="match status" value="1"/>
</dbReference>
<dbReference type="GO" id="GO:0007165">
    <property type="term" value="P:signal transduction"/>
    <property type="evidence" value="ECO:0007669"/>
    <property type="project" value="InterPro"/>
</dbReference>
<sequence>MNAATNYVECKRIILSLPALNRAVFLYLCAFLQELLSHSSENNLDAKTIATLFGSIFIRDLPLSKNRIQSNLSRTKSSQQILDRKRASFVYHFLVNDQSDIIASSL</sequence>
<accession>A0AAN9T5V2</accession>